<dbReference type="EMBL" id="BLAL01000019">
    <property type="protein sequence ID" value="GES76295.1"/>
    <property type="molecule type" value="Genomic_DNA"/>
</dbReference>
<dbReference type="Proteomes" id="UP000615446">
    <property type="component" value="Unassembled WGS sequence"/>
</dbReference>
<reference evidence="2" key="2">
    <citation type="submission" date="2019-10" db="EMBL/GenBank/DDBJ databases">
        <title>Conservation and host-specific expression of non-tandemly repeated heterogenous ribosome RNA gene in arbuscular mycorrhizal fungi.</title>
        <authorList>
            <person name="Maeda T."/>
            <person name="Kobayashi Y."/>
            <person name="Nakagawa T."/>
            <person name="Ezawa T."/>
            <person name="Yamaguchi K."/>
            <person name="Bino T."/>
            <person name="Nishimoto Y."/>
            <person name="Shigenobu S."/>
            <person name="Kawaguchi M."/>
        </authorList>
    </citation>
    <scope>NUCLEOTIDE SEQUENCE</scope>
    <source>
        <strain evidence="2">HR1</strain>
    </source>
</reference>
<dbReference type="EMBL" id="BEXD01002294">
    <property type="protein sequence ID" value="GBB97773.1"/>
    <property type="molecule type" value="Genomic_DNA"/>
</dbReference>
<comment type="caution">
    <text evidence="1">The sequence shown here is derived from an EMBL/GenBank/DDBJ whole genome shotgun (WGS) entry which is preliminary data.</text>
</comment>
<keyword evidence="3" id="KW-1185">Reference proteome</keyword>
<sequence length="208" mass="24156">MVYLVKFGFLAFKDANNLIFAAPLLKQSFFQQNYEVLSGYDIPTPTDLYHFIVKIFTAMCNELSGKTLRDMLGFGSDGRFQEQTWQKEIYRIGTQVLGSEYFLLCDVGSVFGCDSKIDFYVDNKDWAIELLRDGEDMAEHTVRFDTLKGEYKEIVKYAKSIAVIDIRSEVKKVQKLREDFIYVSWSEDFDAFKIESLGKETVTIRFHN</sequence>
<organism evidence="1 3">
    <name type="scientific">Rhizophagus clarus</name>
    <dbReference type="NCBI Taxonomy" id="94130"/>
    <lineage>
        <taxon>Eukaryota</taxon>
        <taxon>Fungi</taxon>
        <taxon>Fungi incertae sedis</taxon>
        <taxon>Mucoromycota</taxon>
        <taxon>Glomeromycotina</taxon>
        <taxon>Glomeromycetes</taxon>
        <taxon>Glomerales</taxon>
        <taxon>Glomeraceae</taxon>
        <taxon>Rhizophagus</taxon>
    </lineage>
</organism>
<reference evidence="1 3" key="1">
    <citation type="submission" date="2017-11" db="EMBL/GenBank/DDBJ databases">
        <title>The genome of Rhizophagus clarus HR1 reveals common genetic basis of auxotrophy among arbuscular mycorrhizal fungi.</title>
        <authorList>
            <person name="Kobayashi Y."/>
        </authorList>
    </citation>
    <scope>NUCLEOTIDE SEQUENCE [LARGE SCALE GENOMIC DNA]</scope>
    <source>
        <strain evidence="1 3">HR1</strain>
    </source>
</reference>
<dbReference type="Proteomes" id="UP000247702">
    <property type="component" value="Unassembled WGS sequence"/>
</dbReference>
<evidence type="ECO:0000313" key="1">
    <source>
        <dbReference type="EMBL" id="GBB97773.1"/>
    </source>
</evidence>
<name>A0A2Z6R6B0_9GLOM</name>
<evidence type="ECO:0000313" key="2">
    <source>
        <dbReference type="EMBL" id="GES76295.1"/>
    </source>
</evidence>
<dbReference type="AlphaFoldDB" id="A0A2Z6R6B0"/>
<gene>
    <name evidence="2" type="ORF">RCL2_000370200</name>
    <name evidence="1" type="ORF">RclHR1_30620001</name>
</gene>
<accession>A0A2Z6R6B0</accession>
<dbReference type="STRING" id="94130.A0A2Z6R6B0"/>
<protein>
    <submittedName>
        <fullName evidence="1">Uncharacterized protein</fullName>
    </submittedName>
</protein>
<dbReference type="OrthoDB" id="2364732at2759"/>
<proteinExistence type="predicted"/>
<evidence type="ECO:0000313" key="3">
    <source>
        <dbReference type="Proteomes" id="UP000247702"/>
    </source>
</evidence>